<proteinExistence type="predicted"/>
<protein>
    <submittedName>
        <fullName evidence="1">Sugar ABC transporter substrate-binding protein</fullName>
    </submittedName>
</protein>
<sequence>MKKKTFAKILSTMMIATCLTACQGGNTPEQAPAAASATPTEATQNGNAELEGTLVFALWDNVSIELFESMDLEGRFQKLYPKANIEFEKLKDDSEYWNAMKVRASANQLPDIMYNKTFTLSRFQDYLLDLSTTEAVKNNNIAEGYRLNGKILGIPEKMTCEYVYYWKDMFKEAQVEVPTTWTQFEEVAKKLQAYYGSSNPNFSAIAIGGKDEWPTYPFVEFMPALISGNGQNWNTMSTQDEPFAEGTDIYKAYQKIHSLFQSGAFGKDPLGIGNDQATALFAQQQSAILASGGWALANIKEGANSIDNLGTFYLPVRDSESEPFRTITQGDSFLSVTSSSKNPELAKAFVEFYFSDAWYPDYINAITDDNTMKTVTKEKDPVLAEADTLQPNKELVMYDGGGDNFTALVSATTFDYKKLGAEMLIKGYDLNSTLAELNAKWKAARQSLNIQ</sequence>
<reference evidence="1" key="1">
    <citation type="submission" date="2017-10" db="EMBL/GenBank/DDBJ databases">
        <title>Genome sequence of cellulolytic Lachnospiraceae bacterium XHS1971 isolated from hotspring sediment.</title>
        <authorList>
            <person name="Vasudevan G."/>
            <person name="Joshi A.J."/>
            <person name="Hivarkar S."/>
            <person name="Lanjekar V.B."/>
            <person name="Dhakephalkar P.K."/>
            <person name="Dagar S."/>
        </authorList>
    </citation>
    <scope>NUCLEOTIDE SEQUENCE</scope>
    <source>
        <strain evidence="1">XHS1971</strain>
    </source>
</reference>
<gene>
    <name evidence="1" type="ORF">CS063_04555</name>
</gene>
<comment type="caution">
    <text evidence="1">The sequence shown here is derived from an EMBL/GenBank/DDBJ whole genome shotgun (WGS) entry which is preliminary data.</text>
</comment>
<name>A0AC61DFV8_9FIRM</name>
<evidence type="ECO:0000313" key="1">
    <source>
        <dbReference type="EMBL" id="PHV71832.1"/>
    </source>
</evidence>
<dbReference type="Proteomes" id="UP000224460">
    <property type="component" value="Unassembled WGS sequence"/>
</dbReference>
<dbReference type="EMBL" id="PEDL01000002">
    <property type="protein sequence ID" value="PHV71832.1"/>
    <property type="molecule type" value="Genomic_DNA"/>
</dbReference>
<evidence type="ECO:0000313" key="2">
    <source>
        <dbReference type="Proteomes" id="UP000224460"/>
    </source>
</evidence>
<accession>A0AC61DFV8</accession>
<keyword evidence="2" id="KW-1185">Reference proteome</keyword>
<organism evidence="1 2">
    <name type="scientific">Sporanaerobium hydrogeniformans</name>
    <dbReference type="NCBI Taxonomy" id="3072179"/>
    <lineage>
        <taxon>Bacteria</taxon>
        <taxon>Bacillati</taxon>
        <taxon>Bacillota</taxon>
        <taxon>Clostridia</taxon>
        <taxon>Lachnospirales</taxon>
        <taxon>Lachnospiraceae</taxon>
        <taxon>Sporanaerobium</taxon>
    </lineage>
</organism>